<dbReference type="EMBL" id="VICC01000001">
    <property type="protein sequence ID" value="TQD63455.1"/>
    <property type="molecule type" value="Genomic_DNA"/>
</dbReference>
<evidence type="ECO:0000256" key="1">
    <source>
        <dbReference type="SAM" id="MobiDB-lite"/>
    </source>
</evidence>
<proteinExistence type="predicted"/>
<dbReference type="AlphaFoldDB" id="A0A508BV84"/>
<accession>A0A508BV84</accession>
<dbReference type="Proteomes" id="UP000317942">
    <property type="component" value="Unassembled WGS sequence"/>
</dbReference>
<name>A0A508BV84_9ACTO</name>
<feature type="compositionally biased region" description="Low complexity" evidence="1">
    <location>
        <begin position="44"/>
        <end position="65"/>
    </location>
</feature>
<feature type="region of interest" description="Disordered" evidence="1">
    <location>
        <begin position="44"/>
        <end position="87"/>
    </location>
</feature>
<gene>
    <name evidence="2" type="ORF">FK267_02450</name>
</gene>
<reference evidence="2 3" key="1">
    <citation type="submission" date="2019-06" db="EMBL/GenBank/DDBJ databases">
        <title>Draft genome sequence of Actinomyces oris CCUG 34288T.</title>
        <authorList>
            <person name="Salva-Serra F."/>
            <person name="Cardew S."/>
            <person name="Moore E."/>
        </authorList>
    </citation>
    <scope>NUCLEOTIDE SEQUENCE [LARGE SCALE GENOMIC DNA]</scope>
    <source>
        <strain evidence="2 3">CCUG 34288</strain>
    </source>
</reference>
<protein>
    <recommendedName>
        <fullName evidence="4">AT hook motif</fullName>
    </recommendedName>
</protein>
<evidence type="ECO:0008006" key="4">
    <source>
        <dbReference type="Google" id="ProtNLM"/>
    </source>
</evidence>
<comment type="caution">
    <text evidence="2">The sequence shown here is derived from an EMBL/GenBank/DDBJ whole genome shotgun (WGS) entry which is preliminary data.</text>
</comment>
<evidence type="ECO:0000313" key="3">
    <source>
        <dbReference type="Proteomes" id="UP000317942"/>
    </source>
</evidence>
<sequence length="247" mass="24582">MFHDAAIVTSRPRPHPGDIMRTTRATLALATILILAGCSQTSPSSAGSAAATATGSGPAAAATSSSGGGASASGSTTPSIPAGHQAVTAPTSGLTFAIPEDWEDLNALPEAQKALLARAQGVDPSTLTQRLNSTDAFYGRFSQSGGLSFNSVAVAKEAETSSTPPSQASLDEIITRQGGTPTGYSTKPSTYGQAAVDTSTAQVQGTQTAGAVIAVPTSSGTYVRIAVTAGSAEEVDTIVSTILTTAH</sequence>
<evidence type="ECO:0000313" key="2">
    <source>
        <dbReference type="EMBL" id="TQD63455.1"/>
    </source>
</evidence>
<organism evidence="2 3">
    <name type="scientific">Actinomyces oris</name>
    <dbReference type="NCBI Taxonomy" id="544580"/>
    <lineage>
        <taxon>Bacteria</taxon>
        <taxon>Bacillati</taxon>
        <taxon>Actinomycetota</taxon>
        <taxon>Actinomycetes</taxon>
        <taxon>Actinomycetales</taxon>
        <taxon>Actinomycetaceae</taxon>
        <taxon>Actinomyces</taxon>
    </lineage>
</organism>